<name>A0A858JSJ1_9PROT</name>
<evidence type="ECO:0000313" key="3">
    <source>
        <dbReference type="Proteomes" id="UP000502533"/>
    </source>
</evidence>
<gene>
    <name evidence="2" type="ORF">GWK63_09375</name>
</gene>
<sequence>MHAQAPPHIPARDRLFPGEGAGLVLCFVFLLWANAITPLWADDYCRSMPFSLPTIARIVWGNYNFWTGRWFTTLVTFVVLDLRPYGGLVAFAVVNAGLFTFLVHVVGHLCWRVAGRPALPRAGYGVAQCLVVFLMLWWLPRTIGEVALWKTGAIGYLWPVAGEMWVLARIVSGRMDMRGVQYAAVFLIATFLEPLSLLLTLVLAGVTVQAWRQARRLPWALLGAHAAGTLVLGVAPGNYVRMRTMTPSPLTDRLDGLLGNLGSLFDPFWLPFVLLVGVGLCMGRGHTPFPACLRAGRGWMFGALALAYMACLLMFPREALAARVSFPASVLLVCYLACLLARCVAEPGFGRVMALGCTGLVAAHLAIVVPDLTLLARISRERDAQTRAQVARDQPVVLPRVTMGPRHKLLYVRKDIIFVGINPDPHNMLTACYARAMGASSVRSAP</sequence>
<organism evidence="2 3">
    <name type="scientific">Komagataeibacter rhaeticus</name>
    <dbReference type="NCBI Taxonomy" id="215221"/>
    <lineage>
        <taxon>Bacteria</taxon>
        <taxon>Pseudomonadati</taxon>
        <taxon>Pseudomonadota</taxon>
        <taxon>Alphaproteobacteria</taxon>
        <taxon>Acetobacterales</taxon>
        <taxon>Acetobacteraceae</taxon>
        <taxon>Komagataeibacter</taxon>
    </lineage>
</organism>
<protein>
    <submittedName>
        <fullName evidence="2">Uncharacterized protein</fullName>
    </submittedName>
</protein>
<feature type="transmembrane region" description="Helical" evidence="1">
    <location>
        <begin position="321"/>
        <end position="340"/>
    </location>
</feature>
<evidence type="ECO:0000256" key="1">
    <source>
        <dbReference type="SAM" id="Phobius"/>
    </source>
</evidence>
<feature type="transmembrane region" description="Helical" evidence="1">
    <location>
        <begin position="352"/>
        <end position="376"/>
    </location>
</feature>
<feature type="transmembrane region" description="Helical" evidence="1">
    <location>
        <begin position="20"/>
        <end position="41"/>
    </location>
</feature>
<keyword evidence="1" id="KW-0812">Transmembrane</keyword>
<keyword evidence="1" id="KW-0472">Membrane</keyword>
<feature type="transmembrane region" description="Helical" evidence="1">
    <location>
        <begin position="268"/>
        <end position="286"/>
    </location>
</feature>
<feature type="transmembrane region" description="Helical" evidence="1">
    <location>
        <begin position="122"/>
        <end position="139"/>
    </location>
</feature>
<proteinExistence type="predicted"/>
<feature type="transmembrane region" description="Helical" evidence="1">
    <location>
        <begin position="219"/>
        <end position="240"/>
    </location>
</feature>
<feature type="transmembrane region" description="Helical" evidence="1">
    <location>
        <begin position="182"/>
        <end position="207"/>
    </location>
</feature>
<reference evidence="2 3" key="1">
    <citation type="submission" date="2020-03" db="EMBL/GenBank/DDBJ databases">
        <title>Isolation of cellulose-producing strains, genome characterization and application of the synthesized cellulose films as an economical and sustainable material for piezoelectric sensor construction.</title>
        <authorList>
            <person name="Mangayil R.K."/>
        </authorList>
    </citation>
    <scope>NUCLEOTIDE SEQUENCE [LARGE SCALE GENOMIC DNA]</scope>
    <source>
        <strain evidence="2 3">ENS 9a1a</strain>
    </source>
</reference>
<accession>A0A858JSJ1</accession>
<feature type="transmembrane region" description="Helical" evidence="1">
    <location>
        <begin position="298"/>
        <end position="315"/>
    </location>
</feature>
<dbReference type="Pfam" id="PF19528">
    <property type="entry name" value="DUF6056"/>
    <property type="match status" value="1"/>
</dbReference>
<dbReference type="AlphaFoldDB" id="A0A858JSJ1"/>
<keyword evidence="1" id="KW-1133">Transmembrane helix</keyword>
<feature type="transmembrane region" description="Helical" evidence="1">
    <location>
        <begin position="86"/>
        <end position="110"/>
    </location>
</feature>
<dbReference type="InterPro" id="IPR045691">
    <property type="entry name" value="DUF6056"/>
</dbReference>
<feature type="transmembrane region" description="Helical" evidence="1">
    <location>
        <begin position="62"/>
        <end position="80"/>
    </location>
</feature>
<dbReference type="EMBL" id="CP050139">
    <property type="protein sequence ID" value="QIP37043.1"/>
    <property type="molecule type" value="Genomic_DNA"/>
</dbReference>
<dbReference type="KEGG" id="kre:GWK63_09375"/>
<evidence type="ECO:0000313" key="2">
    <source>
        <dbReference type="EMBL" id="QIP37043.1"/>
    </source>
</evidence>
<keyword evidence="3" id="KW-1185">Reference proteome</keyword>
<dbReference type="Proteomes" id="UP000502533">
    <property type="component" value="Chromosome"/>
</dbReference>